<evidence type="ECO:0008006" key="2">
    <source>
        <dbReference type="Google" id="ProtNLM"/>
    </source>
</evidence>
<evidence type="ECO:0000313" key="1">
    <source>
        <dbReference type="EMBL" id="CAB4194485.1"/>
    </source>
</evidence>
<sequence>MNLYLAAVYTNNYMAGQPRHAELNEREANIFGGIPHILESYHYVEKQQYVDAMRANKAKVFLDSGAFSAMNIGVEIDINGYCRYIKENTDIIKNEDGVLLASVLDGIGDPLKTWQNQMYMEANGAKPLPCFHFGEDERYLEWYIQRYPYITIGGLVRTKAEDIMQWLDRIWNRYLVDGSGRPKLKVHAFGVTTISLMERYPWHSVDSSSWVQATAFGSIYTTQFGPIAISEKSPSKHDWGRHLTTLKPPEQEALVRIIQEAGFDPTRLSTTYQSRAGYNAMSYVELGNILNEHFVQAAGILDVSKMQQLF</sequence>
<accession>A0A6J5RQ72</accession>
<reference evidence="1" key="1">
    <citation type="submission" date="2020-05" db="EMBL/GenBank/DDBJ databases">
        <authorList>
            <person name="Chiriac C."/>
            <person name="Salcher M."/>
            <person name="Ghai R."/>
            <person name="Kavagutti S V."/>
        </authorList>
    </citation>
    <scope>NUCLEOTIDE SEQUENCE</scope>
</reference>
<dbReference type="EMBL" id="LR797210">
    <property type="protein sequence ID" value="CAB4194485.1"/>
    <property type="molecule type" value="Genomic_DNA"/>
</dbReference>
<protein>
    <recommendedName>
        <fullName evidence="2">Queuosine tRNA-ribosyltransferase</fullName>
    </recommendedName>
</protein>
<gene>
    <name evidence="1" type="ORF">UFOVP1254_83</name>
</gene>
<organism evidence="1">
    <name type="scientific">uncultured Caudovirales phage</name>
    <dbReference type="NCBI Taxonomy" id="2100421"/>
    <lineage>
        <taxon>Viruses</taxon>
        <taxon>Duplodnaviria</taxon>
        <taxon>Heunggongvirae</taxon>
        <taxon>Uroviricota</taxon>
        <taxon>Caudoviricetes</taxon>
        <taxon>Peduoviridae</taxon>
        <taxon>Maltschvirus</taxon>
        <taxon>Maltschvirus maltsch</taxon>
    </lineage>
</organism>
<proteinExistence type="predicted"/>
<name>A0A6J5RQ72_9CAUD</name>